<evidence type="ECO:0000256" key="2">
    <source>
        <dbReference type="ARBA" id="ARBA00022630"/>
    </source>
</evidence>
<dbReference type="SUPFAM" id="SSF52833">
    <property type="entry name" value="Thioredoxin-like"/>
    <property type="match status" value="1"/>
</dbReference>
<dbReference type="SUPFAM" id="SSF69000">
    <property type="entry name" value="FAD-dependent thiol oxidase"/>
    <property type="match status" value="1"/>
</dbReference>
<proteinExistence type="predicted"/>
<keyword evidence="5 8" id="KW-0560">Oxidoreductase</keyword>
<reference evidence="11 12" key="1">
    <citation type="submission" date="2020-08" db="EMBL/GenBank/DDBJ databases">
        <title>Plant Genome Project.</title>
        <authorList>
            <person name="Zhang R.-G."/>
        </authorList>
    </citation>
    <scope>NUCLEOTIDE SEQUENCE [LARGE SCALE GENOMIC DNA]</scope>
    <source>
        <tissue evidence="11">Rhizome</tissue>
    </source>
</reference>
<keyword evidence="8" id="KW-0472">Membrane</keyword>
<organism evidence="11 12">
    <name type="scientific">Zingiber officinale</name>
    <name type="common">Ginger</name>
    <name type="synonym">Amomum zingiber</name>
    <dbReference type="NCBI Taxonomy" id="94328"/>
    <lineage>
        <taxon>Eukaryota</taxon>
        <taxon>Viridiplantae</taxon>
        <taxon>Streptophyta</taxon>
        <taxon>Embryophyta</taxon>
        <taxon>Tracheophyta</taxon>
        <taxon>Spermatophyta</taxon>
        <taxon>Magnoliopsida</taxon>
        <taxon>Liliopsida</taxon>
        <taxon>Zingiberales</taxon>
        <taxon>Zingiberaceae</taxon>
        <taxon>Zingiber</taxon>
    </lineage>
</organism>
<dbReference type="GO" id="GO:0003756">
    <property type="term" value="F:protein disulfide isomerase activity"/>
    <property type="evidence" value="ECO:0007669"/>
    <property type="project" value="TreeGrafter"/>
</dbReference>
<evidence type="ECO:0000256" key="5">
    <source>
        <dbReference type="ARBA" id="ARBA00023002"/>
    </source>
</evidence>
<dbReference type="GO" id="GO:0000139">
    <property type="term" value="C:Golgi membrane"/>
    <property type="evidence" value="ECO:0007669"/>
    <property type="project" value="TreeGrafter"/>
</dbReference>
<comment type="caution">
    <text evidence="11">The sequence shown here is derived from an EMBL/GenBank/DDBJ whole genome shotgun (WGS) entry which is preliminary data.</text>
</comment>
<dbReference type="Proteomes" id="UP000734854">
    <property type="component" value="Unassembled WGS sequence"/>
</dbReference>
<gene>
    <name evidence="11" type="ORF">ZIOFF_030736</name>
</gene>
<evidence type="ECO:0000256" key="6">
    <source>
        <dbReference type="ARBA" id="ARBA00023157"/>
    </source>
</evidence>
<keyword evidence="12" id="KW-1185">Reference proteome</keyword>
<name>A0A8J5GYK6_ZINOF</name>
<evidence type="ECO:0000259" key="10">
    <source>
        <dbReference type="PROSITE" id="PS51324"/>
    </source>
</evidence>
<keyword evidence="4 8" id="KW-0274">FAD</keyword>
<dbReference type="PROSITE" id="PS00194">
    <property type="entry name" value="THIOREDOXIN_1"/>
    <property type="match status" value="1"/>
</dbReference>
<evidence type="ECO:0000256" key="8">
    <source>
        <dbReference type="RuleBase" id="RU371123"/>
    </source>
</evidence>
<dbReference type="Pfam" id="PF00085">
    <property type="entry name" value="Thioredoxin"/>
    <property type="match status" value="1"/>
</dbReference>
<feature type="chain" id="PRO_5035316469" description="Sulfhydryl oxidase" evidence="9">
    <location>
        <begin position="25"/>
        <end position="555"/>
    </location>
</feature>
<evidence type="ECO:0000256" key="1">
    <source>
        <dbReference type="ARBA" id="ARBA00001974"/>
    </source>
</evidence>
<dbReference type="GO" id="GO:0006457">
    <property type="term" value="P:protein folding"/>
    <property type="evidence" value="ECO:0007669"/>
    <property type="project" value="TreeGrafter"/>
</dbReference>
<dbReference type="EC" id="1.8.3.2" evidence="8"/>
<dbReference type="InterPro" id="IPR013766">
    <property type="entry name" value="Thioredoxin_domain"/>
</dbReference>
<dbReference type="InterPro" id="IPR039798">
    <property type="entry name" value="Sulfhydryl_oxidase"/>
</dbReference>
<evidence type="ECO:0000256" key="4">
    <source>
        <dbReference type="ARBA" id="ARBA00022827"/>
    </source>
</evidence>
<dbReference type="InterPro" id="IPR017905">
    <property type="entry name" value="ERV/ALR_sulphydryl_oxidase"/>
</dbReference>
<dbReference type="Pfam" id="PF04777">
    <property type="entry name" value="Evr1_Alr"/>
    <property type="match status" value="1"/>
</dbReference>
<evidence type="ECO:0000256" key="3">
    <source>
        <dbReference type="ARBA" id="ARBA00022729"/>
    </source>
</evidence>
<dbReference type="Gene3D" id="3.40.30.10">
    <property type="entry name" value="Glutaredoxin"/>
    <property type="match status" value="1"/>
</dbReference>
<dbReference type="InterPro" id="IPR036249">
    <property type="entry name" value="Thioredoxin-like_sf"/>
</dbReference>
<dbReference type="FunFam" id="1.20.120.310:FF:000004">
    <property type="entry name" value="Sulfhydryl oxidase"/>
    <property type="match status" value="1"/>
</dbReference>
<feature type="signal peptide" evidence="9">
    <location>
        <begin position="1"/>
        <end position="24"/>
    </location>
</feature>
<dbReference type="PANTHER" id="PTHR22897">
    <property type="entry name" value="QUIESCIN Q6-RELATED SULFHYDRYL OXIDASE"/>
    <property type="match status" value="1"/>
</dbReference>
<evidence type="ECO:0000256" key="9">
    <source>
        <dbReference type="SAM" id="SignalP"/>
    </source>
</evidence>
<dbReference type="GO" id="GO:0016971">
    <property type="term" value="F:flavin-dependent sulfhydryl oxidase activity"/>
    <property type="evidence" value="ECO:0007669"/>
    <property type="project" value="InterPro"/>
</dbReference>
<dbReference type="AlphaFoldDB" id="A0A8J5GYK6"/>
<evidence type="ECO:0000256" key="7">
    <source>
        <dbReference type="ARBA" id="ARBA00023180"/>
    </source>
</evidence>
<dbReference type="InterPro" id="IPR036774">
    <property type="entry name" value="ERV/ALR_sulphydryl_oxid_sf"/>
</dbReference>
<dbReference type="PROSITE" id="PS51324">
    <property type="entry name" value="ERV_ALR"/>
    <property type="match status" value="1"/>
</dbReference>
<keyword evidence="2 8" id="KW-0285">Flavoprotein</keyword>
<keyword evidence="6" id="KW-1015">Disulfide bond</keyword>
<dbReference type="EMBL" id="JACMSC010000008">
    <property type="protein sequence ID" value="KAG6512611.1"/>
    <property type="molecule type" value="Genomic_DNA"/>
</dbReference>
<accession>A0A8J5GYK6</accession>
<keyword evidence="8" id="KW-1133">Transmembrane helix</keyword>
<comment type="cofactor">
    <cofactor evidence="1 8">
        <name>FAD</name>
        <dbReference type="ChEBI" id="CHEBI:57692"/>
    </cofactor>
</comment>
<dbReference type="GO" id="GO:0005615">
    <property type="term" value="C:extracellular space"/>
    <property type="evidence" value="ECO:0007669"/>
    <property type="project" value="TreeGrafter"/>
</dbReference>
<keyword evidence="8" id="KW-0812">Transmembrane</keyword>
<feature type="domain" description="ERV/ALR sulfhydryl oxidase" evidence="10">
    <location>
        <begin position="340"/>
        <end position="437"/>
    </location>
</feature>
<dbReference type="PANTHER" id="PTHR22897:SF8">
    <property type="entry name" value="SULFHYDRYL OXIDASE"/>
    <property type="match status" value="1"/>
</dbReference>
<dbReference type="Gene3D" id="1.20.120.310">
    <property type="entry name" value="ERV/ALR sulfhydryl oxidase domain"/>
    <property type="match status" value="1"/>
</dbReference>
<evidence type="ECO:0000313" key="11">
    <source>
        <dbReference type="EMBL" id="KAG6512611.1"/>
    </source>
</evidence>
<keyword evidence="7" id="KW-0325">Glycoprotein</keyword>
<evidence type="ECO:0000313" key="12">
    <source>
        <dbReference type="Proteomes" id="UP000734854"/>
    </source>
</evidence>
<feature type="transmembrane region" description="Helical" evidence="8">
    <location>
        <begin position="511"/>
        <end position="535"/>
    </location>
</feature>
<sequence>MPTTGSGFLLVLSLSFLLCSGLDALRALGDRSRDVADAAVELNASNFRSFLKESPLKFAVVEFFAGWCPACRNYKPQYEKVASLFNGPDAVHSGIILLARVDCALELILVPGVCAIDDVEVVDEMNIGDGEWQRVGVLTGDSHGVLLVAQTNTELCGSFSVSHYPMLFWGPPKKFSAGRWDPKKNNEIQLIDEWRTADLLLNYLNKKIGSSFTLGDEKYENENTLARNASDPAEIARAIYDVEEATAQAFKIIFQNKMIKSNTRGPLIKFLQLLVVHHPSKRCRKGSAEMLVNFNNLWPSDLLSMSSQETNLLEDGDTSTNYQICGKEIPRGYWIFCRGSIKGTRGFSCGLWVLFHSLSVRVGDEESNLAFMAICDFIQNFFTCDDCRRHFHVMTSSISEPLNKTRDLALWLWSAHNKVNKRLREKENELKTFDPRFPKILWPPKQLCPSCYKSSNENNDLENIIWDEDEVFKFLVNYYGRTIASLQEESYLSSSKAGLSPTYDITPSNAVVVPVGAALAIAVVSCAFGALACFWRTQQKTRKYSLTTLQRKTWN</sequence>
<keyword evidence="3 9" id="KW-0732">Signal</keyword>
<comment type="catalytic activity">
    <reaction evidence="8">
        <text>2 R'C(R)SH + O2 = R'C(R)S-S(R)CR' + H2O2</text>
        <dbReference type="Rhea" id="RHEA:17357"/>
        <dbReference type="ChEBI" id="CHEBI:15379"/>
        <dbReference type="ChEBI" id="CHEBI:16240"/>
        <dbReference type="ChEBI" id="CHEBI:16520"/>
        <dbReference type="ChEBI" id="CHEBI:17412"/>
        <dbReference type="EC" id="1.8.3.2"/>
    </reaction>
</comment>
<dbReference type="InterPro" id="IPR017937">
    <property type="entry name" value="Thioredoxin_CS"/>
</dbReference>
<protein>
    <recommendedName>
        <fullName evidence="8">Sulfhydryl oxidase</fullName>
        <ecNumber evidence="8">1.8.3.2</ecNumber>
    </recommendedName>
</protein>